<accession>A0ABN2QJU3</accession>
<evidence type="ECO:0000313" key="7">
    <source>
        <dbReference type="Proteomes" id="UP001501116"/>
    </source>
</evidence>
<dbReference type="PIRSF" id="PIRSF005739">
    <property type="entry name" value="O-mtase"/>
    <property type="match status" value="1"/>
</dbReference>
<gene>
    <name evidence="6" type="ORF">GCM10009754_23500</name>
</gene>
<dbReference type="GO" id="GO:0032259">
    <property type="term" value="P:methylation"/>
    <property type="evidence" value="ECO:0007669"/>
    <property type="project" value="UniProtKB-KW"/>
</dbReference>
<organism evidence="6 7">
    <name type="scientific">Amycolatopsis minnesotensis</name>
    <dbReference type="NCBI Taxonomy" id="337894"/>
    <lineage>
        <taxon>Bacteria</taxon>
        <taxon>Bacillati</taxon>
        <taxon>Actinomycetota</taxon>
        <taxon>Actinomycetes</taxon>
        <taxon>Pseudonocardiales</taxon>
        <taxon>Pseudonocardiaceae</taxon>
        <taxon>Amycolatopsis</taxon>
    </lineage>
</organism>
<dbReference type="InterPro" id="IPR012967">
    <property type="entry name" value="COMT_dimerisation"/>
</dbReference>
<dbReference type="Proteomes" id="UP001501116">
    <property type="component" value="Unassembled WGS sequence"/>
</dbReference>
<dbReference type="PROSITE" id="PS51683">
    <property type="entry name" value="SAM_OMT_II"/>
    <property type="match status" value="1"/>
</dbReference>
<name>A0ABN2QJU3_9PSEU</name>
<evidence type="ECO:0000256" key="3">
    <source>
        <dbReference type="ARBA" id="ARBA00022691"/>
    </source>
</evidence>
<reference evidence="6 7" key="1">
    <citation type="journal article" date="2019" name="Int. J. Syst. Evol. Microbiol.">
        <title>The Global Catalogue of Microorganisms (GCM) 10K type strain sequencing project: providing services to taxonomists for standard genome sequencing and annotation.</title>
        <authorList>
            <consortium name="The Broad Institute Genomics Platform"/>
            <consortium name="The Broad Institute Genome Sequencing Center for Infectious Disease"/>
            <person name="Wu L."/>
            <person name="Ma J."/>
        </authorList>
    </citation>
    <scope>NUCLEOTIDE SEQUENCE [LARGE SCALE GENOMIC DNA]</scope>
    <source>
        <strain evidence="6 7">JCM 14545</strain>
    </source>
</reference>
<dbReference type="InterPro" id="IPR036388">
    <property type="entry name" value="WH-like_DNA-bd_sf"/>
</dbReference>
<dbReference type="Gene3D" id="1.10.10.10">
    <property type="entry name" value="Winged helix-like DNA-binding domain superfamily/Winged helix DNA-binding domain"/>
    <property type="match status" value="1"/>
</dbReference>
<keyword evidence="1 6" id="KW-0489">Methyltransferase</keyword>
<evidence type="ECO:0000259" key="5">
    <source>
        <dbReference type="Pfam" id="PF08100"/>
    </source>
</evidence>
<dbReference type="InterPro" id="IPR029063">
    <property type="entry name" value="SAM-dependent_MTases_sf"/>
</dbReference>
<dbReference type="InterPro" id="IPR001077">
    <property type="entry name" value="COMT_C"/>
</dbReference>
<dbReference type="EMBL" id="BAAANN010000008">
    <property type="protein sequence ID" value="GAA1953591.1"/>
    <property type="molecule type" value="Genomic_DNA"/>
</dbReference>
<dbReference type="Pfam" id="PF08100">
    <property type="entry name" value="Dimerisation"/>
    <property type="match status" value="1"/>
</dbReference>
<comment type="caution">
    <text evidence="6">The sequence shown here is derived from an EMBL/GenBank/DDBJ whole genome shotgun (WGS) entry which is preliminary data.</text>
</comment>
<dbReference type="GO" id="GO:0008168">
    <property type="term" value="F:methyltransferase activity"/>
    <property type="evidence" value="ECO:0007669"/>
    <property type="project" value="UniProtKB-KW"/>
</dbReference>
<evidence type="ECO:0000256" key="2">
    <source>
        <dbReference type="ARBA" id="ARBA00022679"/>
    </source>
</evidence>
<dbReference type="PANTHER" id="PTHR43712">
    <property type="entry name" value="PUTATIVE (AFU_ORTHOLOGUE AFUA_4G14580)-RELATED"/>
    <property type="match status" value="1"/>
</dbReference>
<dbReference type="InterPro" id="IPR036390">
    <property type="entry name" value="WH_DNA-bd_sf"/>
</dbReference>
<dbReference type="SUPFAM" id="SSF53335">
    <property type="entry name" value="S-adenosyl-L-methionine-dependent methyltransferases"/>
    <property type="match status" value="1"/>
</dbReference>
<evidence type="ECO:0000313" key="6">
    <source>
        <dbReference type="EMBL" id="GAA1953591.1"/>
    </source>
</evidence>
<feature type="domain" description="O-methyltransferase C-terminal" evidence="4">
    <location>
        <begin position="99"/>
        <end position="279"/>
    </location>
</feature>
<proteinExistence type="predicted"/>
<dbReference type="Gene3D" id="3.40.50.150">
    <property type="entry name" value="Vaccinia Virus protein VP39"/>
    <property type="match status" value="1"/>
</dbReference>
<evidence type="ECO:0000256" key="1">
    <source>
        <dbReference type="ARBA" id="ARBA00022603"/>
    </source>
</evidence>
<sequence length="330" mass="37036">MALNNAYFQSKIMQSAVELGVFELLADGPADAETLREKLGIQHRMYREYFGALVGVGLLEFDGERYRNSADADEFLVPDRAAYLGGTARQHAKLHYLAWGKLTEALRDGHAKSEVRPEGGTKAFTEYYEDLDRARRMMTHVDAHNGFMAEELAKHIDWRDVNTFVDVGGARGNLAARIVLAHPHLTAGVVDLPALEPLFDDLVRDLGVADKVRYHGGDFFESEWPVADLVVIGHVLPDWPDPERRKIVARCFETVRPGGTLVVYDALVDDQRDPDTLLRRINSTMIRDDHLPWSVSDCQELLAEFGFTVERLFISDTIAHDHVIVATKPG</sequence>
<keyword evidence="7" id="KW-1185">Reference proteome</keyword>
<dbReference type="Pfam" id="PF00891">
    <property type="entry name" value="Methyltransf_2"/>
    <property type="match status" value="1"/>
</dbReference>
<feature type="domain" description="O-methyltransferase dimerisation" evidence="5">
    <location>
        <begin position="3"/>
        <end position="77"/>
    </location>
</feature>
<evidence type="ECO:0000259" key="4">
    <source>
        <dbReference type="Pfam" id="PF00891"/>
    </source>
</evidence>
<dbReference type="PANTHER" id="PTHR43712:SF2">
    <property type="entry name" value="O-METHYLTRANSFERASE CICE"/>
    <property type="match status" value="1"/>
</dbReference>
<keyword evidence="2" id="KW-0808">Transferase</keyword>
<keyword evidence="3" id="KW-0949">S-adenosyl-L-methionine</keyword>
<dbReference type="InterPro" id="IPR016461">
    <property type="entry name" value="COMT-like"/>
</dbReference>
<protein>
    <submittedName>
        <fullName evidence="6">Methyltransferase</fullName>
    </submittedName>
</protein>
<dbReference type="SUPFAM" id="SSF46785">
    <property type="entry name" value="Winged helix' DNA-binding domain"/>
    <property type="match status" value="1"/>
</dbReference>